<protein>
    <submittedName>
        <fullName evidence="1">Uncharacterized protein</fullName>
    </submittedName>
</protein>
<dbReference type="EMBL" id="BGPR01001653">
    <property type="protein sequence ID" value="GBM58880.1"/>
    <property type="molecule type" value="Genomic_DNA"/>
</dbReference>
<reference evidence="1 2" key="1">
    <citation type="journal article" date="2019" name="Sci. Rep.">
        <title>Orb-weaving spider Araneus ventricosus genome elucidates the spidroin gene catalogue.</title>
        <authorList>
            <person name="Kono N."/>
            <person name="Nakamura H."/>
            <person name="Ohtoshi R."/>
            <person name="Moran D.A.P."/>
            <person name="Shinohara A."/>
            <person name="Yoshida Y."/>
            <person name="Fujiwara M."/>
            <person name="Mori M."/>
            <person name="Tomita M."/>
            <person name="Arakawa K."/>
        </authorList>
    </citation>
    <scope>NUCLEOTIDE SEQUENCE [LARGE SCALE GENOMIC DNA]</scope>
</reference>
<evidence type="ECO:0000313" key="2">
    <source>
        <dbReference type="Proteomes" id="UP000499080"/>
    </source>
</evidence>
<keyword evidence="2" id="KW-1185">Reference proteome</keyword>
<dbReference type="Proteomes" id="UP000499080">
    <property type="component" value="Unassembled WGS sequence"/>
</dbReference>
<dbReference type="AlphaFoldDB" id="A0A4Y2GYL7"/>
<sequence>MGLCFGTLFSSIVDPCRKISYDVIKFAILKVEQFWEHSGIPVTSIRGGQSQKIIKKLIVQYEKLRKHKTRKNFPAESESFLEYLLLFDIANDNAISTIEHDRCRTRKLFLEDVQSLEVSRHVNWLQLARKTC</sequence>
<evidence type="ECO:0000313" key="1">
    <source>
        <dbReference type="EMBL" id="GBM58880.1"/>
    </source>
</evidence>
<comment type="caution">
    <text evidence="1">The sequence shown here is derived from an EMBL/GenBank/DDBJ whole genome shotgun (WGS) entry which is preliminary data.</text>
</comment>
<accession>A0A4Y2GYL7</accession>
<organism evidence="1 2">
    <name type="scientific">Araneus ventricosus</name>
    <name type="common">Orbweaver spider</name>
    <name type="synonym">Epeira ventricosa</name>
    <dbReference type="NCBI Taxonomy" id="182803"/>
    <lineage>
        <taxon>Eukaryota</taxon>
        <taxon>Metazoa</taxon>
        <taxon>Ecdysozoa</taxon>
        <taxon>Arthropoda</taxon>
        <taxon>Chelicerata</taxon>
        <taxon>Arachnida</taxon>
        <taxon>Araneae</taxon>
        <taxon>Araneomorphae</taxon>
        <taxon>Entelegynae</taxon>
        <taxon>Araneoidea</taxon>
        <taxon>Araneidae</taxon>
        <taxon>Araneus</taxon>
    </lineage>
</organism>
<proteinExistence type="predicted"/>
<name>A0A4Y2GYL7_ARAVE</name>
<gene>
    <name evidence="1" type="ORF">AVEN_106046_1</name>
</gene>